<evidence type="ECO:0000256" key="7">
    <source>
        <dbReference type="ARBA" id="ARBA00022842"/>
    </source>
</evidence>
<keyword evidence="6 14" id="KW-0479">Metal-binding</keyword>
<dbReference type="InterPro" id="IPR055152">
    <property type="entry name" value="Transketolase-like_C_2"/>
</dbReference>
<feature type="binding site" evidence="12">
    <location>
        <position position="393"/>
    </location>
    <ligand>
        <name>substrate</name>
    </ligand>
</feature>
<feature type="compositionally biased region" description="Basic residues" evidence="16">
    <location>
        <begin position="737"/>
        <end position="749"/>
    </location>
</feature>
<dbReference type="GO" id="GO:0000287">
    <property type="term" value="F:magnesium ion binding"/>
    <property type="evidence" value="ECO:0007669"/>
    <property type="project" value="UniProtKB-ARBA"/>
</dbReference>
<feature type="binding site" evidence="12">
    <location>
        <position position="506"/>
    </location>
    <ligand>
        <name>substrate</name>
    </ligand>
</feature>
<feature type="domain" description="Transketolase-like pyrimidine-binding" evidence="17">
    <location>
        <begin position="390"/>
        <end position="569"/>
    </location>
</feature>
<feature type="site" description="Important for catalytic activity" evidence="15">
    <location>
        <position position="298"/>
    </location>
</feature>
<dbReference type="NCBIfam" id="TIGR00232">
    <property type="entry name" value="tktlase_bact"/>
    <property type="match status" value="1"/>
</dbReference>
<dbReference type="PROSITE" id="PS00801">
    <property type="entry name" value="TRANSKETOLASE_1"/>
    <property type="match status" value="1"/>
</dbReference>
<feature type="binding site" evidence="13">
    <location>
        <position position="211"/>
    </location>
    <ligand>
        <name>thiamine diphosphate</name>
        <dbReference type="ChEBI" id="CHEBI:58937"/>
    </ligand>
</feature>
<keyword evidence="19" id="KW-1185">Reference proteome</keyword>
<dbReference type="GO" id="GO:0004802">
    <property type="term" value="F:transketolase activity"/>
    <property type="evidence" value="ECO:0007669"/>
    <property type="project" value="UniProtKB-UniRule"/>
</dbReference>
<feature type="binding site" evidence="13">
    <location>
        <begin position="137"/>
        <end position="139"/>
    </location>
    <ligand>
        <name>thiamine diphosphate</name>
        <dbReference type="ChEBI" id="CHEBI:58937"/>
    </ligand>
</feature>
<dbReference type="InterPro" id="IPR005475">
    <property type="entry name" value="Transketolase-like_Pyr-bd"/>
</dbReference>
<accession>N0DZ46</accession>
<dbReference type="Pfam" id="PF02779">
    <property type="entry name" value="Transket_pyr"/>
    <property type="match status" value="1"/>
</dbReference>
<dbReference type="STRING" id="1193181.BN10_1080008"/>
<dbReference type="PROSITE" id="PS00802">
    <property type="entry name" value="TRANSKETOLASE_2"/>
    <property type="match status" value="1"/>
</dbReference>
<reference evidence="18 19" key="1">
    <citation type="journal article" date="2013" name="ISME J.">
        <title>A metabolic model for members of the genus Tetrasphaera involved in enhanced biological phosphorus removal.</title>
        <authorList>
            <person name="Kristiansen R."/>
            <person name="Nguyen H.T.T."/>
            <person name="Saunders A.M."/>
            <person name="Nielsen J.L."/>
            <person name="Wimmer R."/>
            <person name="Le V.Q."/>
            <person name="McIlroy S.J."/>
            <person name="Petrovski S."/>
            <person name="Seviour R.J."/>
            <person name="Calteau A."/>
            <person name="Nielsen K.L."/>
            <person name="Nielsen P.H."/>
        </authorList>
    </citation>
    <scope>NUCLEOTIDE SEQUENCE [LARGE SCALE GENOMIC DNA]</scope>
    <source>
        <strain evidence="18 19">Lp2</strain>
    </source>
</reference>
<feature type="binding site" evidence="14">
    <location>
        <position position="213"/>
    </location>
    <ligand>
        <name>Mg(2+)</name>
        <dbReference type="ChEBI" id="CHEBI:18420"/>
    </ligand>
</feature>
<evidence type="ECO:0000313" key="19">
    <source>
        <dbReference type="Proteomes" id="UP000013167"/>
    </source>
</evidence>
<protein>
    <recommendedName>
        <fullName evidence="4 10">Transketolase</fullName>
        <ecNumber evidence="3 10">2.2.1.1</ecNumber>
    </recommendedName>
</protein>
<feature type="binding site" evidence="14">
    <location>
        <position position="181"/>
    </location>
    <ligand>
        <name>Mg(2+)</name>
        <dbReference type="ChEBI" id="CHEBI:18420"/>
    </ligand>
</feature>
<dbReference type="SUPFAM" id="SSF52922">
    <property type="entry name" value="TK C-terminal domain-like"/>
    <property type="match status" value="1"/>
</dbReference>
<sequence length="749" mass="79641">MAAAASAKRSPSLKRPLARKAQWTDLDVRAVDTVRILAADSVQKVGNGHPGTAISLAPVAYLLYQNVMRHDPSDPTWLGRDRFVLSCGHSSLTQYIQLFLSGYGLQLADLKALRTWGSQTPGHPEVHHTTGVEITTGPLGSGLASAVGMAMAQRRQRGLLDPDAKPGESPFDHHIWVIASDGDLMEGVSGEASSLAGHQELGNLTVVYDANQISIEDDTDISFSEDVAARYAAYGWDVVDVDWRKSNDPAGTPDYTEDVDALYNALTKSRKAKRPTLIRLHTVIAWPAPTKKGTGKSHGSALGDPEIQGMKQLLGFDPAKTFEVDAPVLAHARKVKVRGKAAHREWDKAYKTWRKANADGAALLDRLVKGELPAGLAKALPTFPADAKGIATRAASGKVLGAMAPVMPELWGGSADLAESNNTTMEGEPSFIPRSKQTHEWKGGPYGRTLHFGIREFAMGLILNGIALEGLTRPYGGTFLVFSDYMRAAVRLACIQQLPVTFVWTHDSIGLGEDGPTHQPIEHLASLRLIPGFSVVRPADANETAAAWLAILERAAPAGLALSRQALPVVERGKGAAAPASGVAKGGYVLLESSTATPQVILVATGSEVQLAVEARTTLEKAGIGTRVVSMPCVEWFAEQSAAYREKVLPKAVRARVAVEAGVPTGWRELVGDAGEVIGIDHYGASADAATLFREFGFTADKVVAAAKRSLKAAADADVIPAVTPDSARTDKPAAKATHRLAAKTSRGK</sequence>
<evidence type="ECO:0000256" key="2">
    <source>
        <dbReference type="ARBA" id="ARBA00011738"/>
    </source>
</evidence>
<evidence type="ECO:0000256" key="15">
    <source>
        <dbReference type="PIRSR" id="PIRSR605478-5"/>
    </source>
</evidence>
<evidence type="ECO:0000256" key="13">
    <source>
        <dbReference type="PIRSR" id="PIRSR605478-3"/>
    </source>
</evidence>
<feature type="binding site" evidence="12">
    <location>
        <position position="518"/>
    </location>
    <ligand>
        <name>substrate</name>
    </ligand>
</feature>
<keyword evidence="8 13" id="KW-0786">Thiamine pyrophosphate</keyword>
<dbReference type="Proteomes" id="UP000013167">
    <property type="component" value="Unassembled WGS sequence"/>
</dbReference>
<evidence type="ECO:0000259" key="17">
    <source>
        <dbReference type="SMART" id="SM00861"/>
    </source>
</evidence>
<evidence type="ECO:0000256" key="12">
    <source>
        <dbReference type="PIRSR" id="PIRSR605478-2"/>
    </source>
</evidence>
<dbReference type="eggNOG" id="COG0021">
    <property type="taxonomic scope" value="Bacteria"/>
</dbReference>
<comment type="similarity">
    <text evidence="1">Belongs to the transketolase family.</text>
</comment>
<evidence type="ECO:0000256" key="9">
    <source>
        <dbReference type="ARBA" id="ARBA00049473"/>
    </source>
</evidence>
<evidence type="ECO:0000313" key="18">
    <source>
        <dbReference type="EMBL" id="CCH68610.1"/>
    </source>
</evidence>
<evidence type="ECO:0000256" key="1">
    <source>
        <dbReference type="ARBA" id="ARBA00007131"/>
    </source>
</evidence>
<dbReference type="Pfam" id="PF22613">
    <property type="entry name" value="Transketolase_C_1"/>
    <property type="match status" value="1"/>
</dbReference>
<dbReference type="GO" id="GO:0006098">
    <property type="term" value="P:pentose-phosphate shunt"/>
    <property type="evidence" value="ECO:0007669"/>
    <property type="project" value="TreeGrafter"/>
</dbReference>
<evidence type="ECO:0000256" key="8">
    <source>
        <dbReference type="ARBA" id="ARBA00023052"/>
    </source>
</evidence>
<dbReference type="OrthoDB" id="8732661at2"/>
<dbReference type="FunFam" id="3.40.50.970:FF:000004">
    <property type="entry name" value="Transketolase"/>
    <property type="match status" value="1"/>
</dbReference>
<comment type="caution">
    <text evidence="18">The sequence shown here is derived from an EMBL/GenBank/DDBJ whole genome shotgun (WGS) entry which is preliminary data.</text>
</comment>
<dbReference type="Pfam" id="PF00456">
    <property type="entry name" value="Transketolase_N"/>
    <property type="match status" value="1"/>
</dbReference>
<dbReference type="InterPro" id="IPR020826">
    <property type="entry name" value="Transketolase_BS"/>
</dbReference>
<feature type="binding site" evidence="13">
    <location>
        <position position="89"/>
    </location>
    <ligand>
        <name>thiamine diphosphate</name>
        <dbReference type="ChEBI" id="CHEBI:58937"/>
    </ligand>
</feature>
<feature type="region of interest" description="Disordered" evidence="16">
    <location>
        <begin position="724"/>
        <end position="749"/>
    </location>
</feature>
<feature type="active site" description="Proton donor" evidence="11">
    <location>
        <position position="456"/>
    </location>
</feature>
<evidence type="ECO:0000256" key="3">
    <source>
        <dbReference type="ARBA" id="ARBA00013152"/>
    </source>
</evidence>
<evidence type="ECO:0000256" key="6">
    <source>
        <dbReference type="ARBA" id="ARBA00022723"/>
    </source>
</evidence>
<dbReference type="RefSeq" id="WP_010851514.1">
    <property type="nucleotide sequence ID" value="NZ_HF570956.1"/>
</dbReference>
<feature type="binding site" evidence="13">
    <location>
        <position position="482"/>
    </location>
    <ligand>
        <name>thiamine diphosphate</name>
        <dbReference type="ChEBI" id="CHEBI:58937"/>
    </ligand>
</feature>
<dbReference type="Gene3D" id="3.40.50.970">
    <property type="match status" value="2"/>
</dbReference>
<feature type="site" description="Important for catalytic activity" evidence="15">
    <location>
        <position position="49"/>
    </location>
</feature>
<dbReference type="Gene3D" id="3.40.50.920">
    <property type="match status" value="1"/>
</dbReference>
<comment type="catalytic activity">
    <reaction evidence="9">
        <text>D-sedoheptulose 7-phosphate + D-glyceraldehyde 3-phosphate = aldehydo-D-ribose 5-phosphate + D-xylulose 5-phosphate</text>
        <dbReference type="Rhea" id="RHEA:10508"/>
        <dbReference type="ChEBI" id="CHEBI:57483"/>
        <dbReference type="ChEBI" id="CHEBI:57737"/>
        <dbReference type="ChEBI" id="CHEBI:58273"/>
        <dbReference type="ChEBI" id="CHEBI:59776"/>
        <dbReference type="EC" id="2.2.1.1"/>
    </reaction>
</comment>
<dbReference type="GO" id="GO:0005829">
    <property type="term" value="C:cytosol"/>
    <property type="evidence" value="ECO:0007669"/>
    <property type="project" value="TreeGrafter"/>
</dbReference>
<dbReference type="FunFam" id="3.40.50.970:FF:000003">
    <property type="entry name" value="Transketolase"/>
    <property type="match status" value="1"/>
</dbReference>
<name>N0DZ46_9MICO</name>
<proteinExistence type="inferred from homology"/>
<dbReference type="PANTHER" id="PTHR43522">
    <property type="entry name" value="TRANSKETOLASE"/>
    <property type="match status" value="1"/>
</dbReference>
<dbReference type="EC" id="2.2.1.1" evidence="3 10"/>
<feature type="binding site" evidence="12">
    <location>
        <position position="514"/>
    </location>
    <ligand>
        <name>substrate</name>
    </ligand>
</feature>
<evidence type="ECO:0000256" key="16">
    <source>
        <dbReference type="SAM" id="MobiDB-lite"/>
    </source>
</evidence>
<feature type="binding site" evidence="12">
    <location>
        <position position="49"/>
    </location>
    <ligand>
        <name>substrate</name>
    </ligand>
</feature>
<dbReference type="AlphaFoldDB" id="N0DZ46"/>
<feature type="binding site" evidence="12">
    <location>
        <position position="298"/>
    </location>
    <ligand>
        <name>substrate</name>
    </ligand>
</feature>
<dbReference type="InterPro" id="IPR049557">
    <property type="entry name" value="Transketolase_CS"/>
</dbReference>
<dbReference type="InterPro" id="IPR009014">
    <property type="entry name" value="Transketo_C/PFOR_II"/>
</dbReference>
<dbReference type="FunFam" id="3.40.50.920:FF:000003">
    <property type="entry name" value="Transketolase"/>
    <property type="match status" value="1"/>
</dbReference>
<dbReference type="CDD" id="cd02012">
    <property type="entry name" value="TPP_TK"/>
    <property type="match status" value="1"/>
</dbReference>
<feature type="binding site" evidence="14">
    <location>
        <position position="211"/>
    </location>
    <ligand>
        <name>Mg(2+)</name>
        <dbReference type="ChEBI" id="CHEBI:18420"/>
    </ligand>
</feature>
<evidence type="ECO:0000256" key="11">
    <source>
        <dbReference type="PIRSR" id="PIRSR605478-1"/>
    </source>
</evidence>
<comment type="subunit">
    <text evidence="2">Homodimer.</text>
</comment>
<dbReference type="PANTHER" id="PTHR43522:SF2">
    <property type="entry name" value="TRANSKETOLASE 1-RELATED"/>
    <property type="match status" value="1"/>
</dbReference>
<dbReference type="HOGENOM" id="CLU_009227_0_0_11"/>
<feature type="binding site" evidence="12">
    <location>
        <position position="420"/>
    </location>
    <ligand>
        <name>substrate</name>
    </ligand>
</feature>
<comment type="cofactor">
    <cofactor evidence="14">
        <name>Mg(2+)</name>
        <dbReference type="ChEBI" id="CHEBI:18420"/>
    </cofactor>
    <text evidence="14">Binds 1 Mg(2+) ion per subunit. Can also utilize other divalent metal cations, such as Ca(2+), Mn(2+) and Co(2+).</text>
</comment>
<organism evidence="18 19">
    <name type="scientific">Phycicoccus elongatus Lp2</name>
    <dbReference type="NCBI Taxonomy" id="1193181"/>
    <lineage>
        <taxon>Bacteria</taxon>
        <taxon>Bacillati</taxon>
        <taxon>Actinomycetota</taxon>
        <taxon>Actinomycetes</taxon>
        <taxon>Micrococcales</taxon>
        <taxon>Intrasporangiaceae</taxon>
        <taxon>Phycicoccus</taxon>
    </lineage>
</organism>
<dbReference type="InterPro" id="IPR005474">
    <property type="entry name" value="Transketolase_N"/>
</dbReference>
<dbReference type="InterPro" id="IPR033247">
    <property type="entry name" value="Transketolase_fam"/>
</dbReference>
<feature type="binding site" evidence="12">
    <location>
        <position position="564"/>
    </location>
    <ligand>
        <name>substrate</name>
    </ligand>
</feature>
<dbReference type="EMBL" id="CAIZ01000011">
    <property type="protein sequence ID" value="CCH68610.1"/>
    <property type="molecule type" value="Genomic_DNA"/>
</dbReference>
<keyword evidence="7 14" id="KW-0460">Magnesium</keyword>
<evidence type="ECO:0000256" key="10">
    <source>
        <dbReference type="NCBIfam" id="TIGR00232"/>
    </source>
</evidence>
<dbReference type="SMART" id="SM00861">
    <property type="entry name" value="Transket_pyr"/>
    <property type="match status" value="1"/>
</dbReference>
<evidence type="ECO:0000256" key="14">
    <source>
        <dbReference type="PIRSR" id="PIRSR605478-4"/>
    </source>
</evidence>
<comment type="cofactor">
    <cofactor evidence="13">
        <name>thiamine diphosphate</name>
        <dbReference type="ChEBI" id="CHEBI:58937"/>
    </cofactor>
    <text evidence="13">Binds 1 thiamine pyrophosphate per subunit. During the reaction, the substrate forms a covalent intermediate with the cofactor.</text>
</comment>
<dbReference type="InterPro" id="IPR029061">
    <property type="entry name" value="THDP-binding"/>
</dbReference>
<feature type="binding site" evidence="13">
    <location>
        <position position="182"/>
    </location>
    <ligand>
        <name>thiamine diphosphate</name>
        <dbReference type="ChEBI" id="CHEBI:58937"/>
    </ligand>
</feature>
<evidence type="ECO:0000256" key="4">
    <source>
        <dbReference type="ARBA" id="ARBA00016662"/>
    </source>
</evidence>
<evidence type="ECO:0000256" key="5">
    <source>
        <dbReference type="ARBA" id="ARBA00022679"/>
    </source>
</evidence>
<gene>
    <name evidence="18" type="primary">tkt</name>
    <name evidence="18" type="ORF">BN10_1080008</name>
</gene>
<dbReference type="SUPFAM" id="SSF52518">
    <property type="entry name" value="Thiamin diphosphate-binding fold (THDP-binding)"/>
    <property type="match status" value="2"/>
</dbReference>
<dbReference type="CDD" id="cd07033">
    <property type="entry name" value="TPP_PYR_DXS_TK_like"/>
    <property type="match status" value="1"/>
</dbReference>
<feature type="binding site" evidence="13">
    <location>
        <position position="298"/>
    </location>
    <ligand>
        <name>thiamine diphosphate</name>
        <dbReference type="ChEBI" id="CHEBI:58937"/>
    </ligand>
</feature>
<dbReference type="InterPro" id="IPR005478">
    <property type="entry name" value="Transketolase_bac-like"/>
</dbReference>
<keyword evidence="5 18" id="KW-0808">Transferase</keyword>